<protein>
    <submittedName>
        <fullName evidence="2">Uncharacterized protein</fullName>
    </submittedName>
</protein>
<dbReference type="EMBL" id="JPVU01000023">
    <property type="protein sequence ID" value="KFN93623.1"/>
    <property type="molecule type" value="Genomic_DNA"/>
</dbReference>
<gene>
    <name evidence="2" type="ORF">TMUPMC115_0221</name>
</gene>
<proteinExistence type="predicted"/>
<feature type="compositionally biased region" description="Basic and acidic residues" evidence="1">
    <location>
        <begin position="39"/>
        <end position="59"/>
    </location>
</feature>
<evidence type="ECO:0000313" key="3">
    <source>
        <dbReference type="Proteomes" id="UP000029380"/>
    </source>
</evidence>
<name>A0A091CFQ8_9ENTE</name>
<reference evidence="2 3" key="1">
    <citation type="submission" date="2014-08" db="EMBL/GenBank/DDBJ databases">
        <title>Genome sequence of Tetragenococcus muriaticus.</title>
        <authorList>
            <person name="Chuea-nongthon C."/>
            <person name="Rodtong S."/>
            <person name="Yongsawatdigul J."/>
            <person name="Steele J.L."/>
            <person name="Liu X.-y."/>
            <person name="Speers J."/>
            <person name="Glasner J.D."/>
            <person name="Neeno-Eckwall E.C."/>
        </authorList>
    </citation>
    <scope>NUCLEOTIDE SEQUENCE [LARGE SCALE GENOMIC DNA]</scope>
    <source>
        <strain evidence="2 3">PMC-11-5</strain>
    </source>
</reference>
<sequence length="158" mass="17654">MSRINVSINAETAEELQELLKELSGSEINLADPHNQVPAKKEEPEKETKSEPEKKEKPKTSKKKKATKKATASTEKISDTEKEEKPKEDEPEEKSKTDGKHPDATKADVQAAMKEAMDNGHRDKVLAAFDRFNAKKLSDLNEEDYSAFLTDLEVLAGE</sequence>
<evidence type="ECO:0000256" key="1">
    <source>
        <dbReference type="SAM" id="MobiDB-lite"/>
    </source>
</evidence>
<dbReference type="OrthoDB" id="2666740at2"/>
<dbReference type="RefSeq" id="WP_038025363.1">
    <property type="nucleotide sequence ID" value="NZ_JPVU01000023.1"/>
</dbReference>
<dbReference type="AlphaFoldDB" id="A0A091CFQ8"/>
<organism evidence="2 3">
    <name type="scientific">Tetragenococcus muriaticus PMC-11-5</name>
    <dbReference type="NCBI Taxonomy" id="1302649"/>
    <lineage>
        <taxon>Bacteria</taxon>
        <taxon>Bacillati</taxon>
        <taxon>Bacillota</taxon>
        <taxon>Bacilli</taxon>
        <taxon>Lactobacillales</taxon>
        <taxon>Enterococcaceae</taxon>
        <taxon>Tetragenococcus</taxon>
    </lineage>
</organism>
<evidence type="ECO:0000313" key="2">
    <source>
        <dbReference type="EMBL" id="KFN93623.1"/>
    </source>
</evidence>
<feature type="region of interest" description="Disordered" evidence="1">
    <location>
        <begin position="24"/>
        <end position="106"/>
    </location>
</feature>
<dbReference type="PATRIC" id="fig|1302649.3.peg.220"/>
<comment type="caution">
    <text evidence="2">The sequence shown here is derived from an EMBL/GenBank/DDBJ whole genome shotgun (WGS) entry which is preliminary data.</text>
</comment>
<dbReference type="Proteomes" id="UP000029380">
    <property type="component" value="Unassembled WGS sequence"/>
</dbReference>
<accession>A0A091CFQ8</accession>
<feature type="compositionally biased region" description="Basic and acidic residues" evidence="1">
    <location>
        <begin position="76"/>
        <end position="106"/>
    </location>
</feature>